<dbReference type="OrthoDB" id="2454002at2"/>
<dbReference type="InterPro" id="IPR058676">
    <property type="entry name" value="YuzK"/>
</dbReference>
<dbReference type="KEGG" id="bda:FSZ17_19315"/>
<gene>
    <name evidence="1" type="ORF">FSZ17_19315</name>
</gene>
<protein>
    <submittedName>
        <fullName evidence="1">Uncharacterized protein</fullName>
    </submittedName>
</protein>
<keyword evidence="2" id="KW-1185">Reference proteome</keyword>
<organism evidence="1 2">
    <name type="scientific">Cytobacillus dafuensis</name>
    <name type="common">Bacillus dafuensis</name>
    <dbReference type="NCBI Taxonomy" id="1742359"/>
    <lineage>
        <taxon>Bacteria</taxon>
        <taxon>Bacillati</taxon>
        <taxon>Bacillota</taxon>
        <taxon>Bacilli</taxon>
        <taxon>Bacillales</taxon>
        <taxon>Bacillaceae</taxon>
        <taxon>Cytobacillus</taxon>
    </lineage>
</organism>
<dbReference type="AlphaFoldDB" id="A0A5B8Z8M0"/>
<name>A0A5B8Z8M0_CYTDA</name>
<proteinExistence type="predicted"/>
<reference evidence="2" key="1">
    <citation type="submission" date="2019-08" db="EMBL/GenBank/DDBJ databases">
        <authorList>
            <person name="Zheng X."/>
        </authorList>
    </citation>
    <scope>NUCLEOTIDE SEQUENCE [LARGE SCALE GENOMIC DNA]</scope>
    <source>
        <strain evidence="2">FJAT-25496</strain>
    </source>
</reference>
<evidence type="ECO:0000313" key="2">
    <source>
        <dbReference type="Proteomes" id="UP000321555"/>
    </source>
</evidence>
<sequence>MKGLVFINQLQLNYTHDMEKAMRGSHGVGYALYSQKHEVRMKVEKKRQEDYIKSKQMVADFERKIHS</sequence>
<dbReference type="EMBL" id="CP042593">
    <property type="protein sequence ID" value="QED49231.1"/>
    <property type="molecule type" value="Genomic_DNA"/>
</dbReference>
<dbReference type="Pfam" id="PF26149">
    <property type="entry name" value="YuzK"/>
    <property type="match status" value="1"/>
</dbReference>
<dbReference type="RefSeq" id="WP_057773386.1">
    <property type="nucleotide sequence ID" value="NZ_CP042593.1"/>
</dbReference>
<accession>A0A5B8Z8M0</accession>
<evidence type="ECO:0000313" key="1">
    <source>
        <dbReference type="EMBL" id="QED49231.1"/>
    </source>
</evidence>
<dbReference type="Proteomes" id="UP000321555">
    <property type="component" value="Chromosome"/>
</dbReference>